<accession>A0A812T4G7</accession>
<evidence type="ECO:0000256" key="1">
    <source>
        <dbReference type="SAM" id="MobiDB-lite"/>
    </source>
</evidence>
<comment type="caution">
    <text evidence="2">The sequence shown here is derived from an EMBL/GenBank/DDBJ whole genome shotgun (WGS) entry which is preliminary data.</text>
</comment>
<evidence type="ECO:0000313" key="2">
    <source>
        <dbReference type="EMBL" id="CAE7510168.1"/>
    </source>
</evidence>
<dbReference type="EMBL" id="CAJNIZ010028691">
    <property type="protein sequence ID" value="CAE7510168.1"/>
    <property type="molecule type" value="Genomic_DNA"/>
</dbReference>
<reference evidence="2" key="1">
    <citation type="submission" date="2021-02" db="EMBL/GenBank/DDBJ databases">
        <authorList>
            <person name="Dougan E. K."/>
            <person name="Rhodes N."/>
            <person name="Thang M."/>
            <person name="Chan C."/>
        </authorList>
    </citation>
    <scope>NUCLEOTIDE SEQUENCE</scope>
</reference>
<name>A0A812T4G7_SYMPI</name>
<dbReference type="Proteomes" id="UP000649617">
    <property type="component" value="Unassembled WGS sequence"/>
</dbReference>
<feature type="compositionally biased region" description="Acidic residues" evidence="1">
    <location>
        <begin position="262"/>
        <end position="273"/>
    </location>
</feature>
<dbReference type="AlphaFoldDB" id="A0A812T4G7"/>
<dbReference type="OrthoDB" id="438148at2759"/>
<evidence type="ECO:0000313" key="3">
    <source>
        <dbReference type="Proteomes" id="UP000649617"/>
    </source>
</evidence>
<gene>
    <name evidence="2" type="ORF">SPIL2461_LOCUS13263</name>
</gene>
<keyword evidence="3" id="KW-1185">Reference proteome</keyword>
<sequence>MAVELGHMKRSVAGHLPAVPEPERKRRRIPLQQVVGELRAAGLSQPALSFMQEVDKRRRLEGPDLKVLKRDVQELAVTDATKRRRIMPEQVPVLKVAKRRIAEVRELTPQTGAIVPFKRPHQFQPVRSTNSCVQLLLSGATGLTQLTMDSHGTIFEVYDHGFLLTELPRGWQPIVNSSGRLARVAKVALDPHGTAYFLSEGGELLMMVSAVRYLERSTPDDDELKLEFVDKAKIPADAHLDLDFDENFSPSTFAPSPGAEMTTDEEAMDWEAV</sequence>
<protein>
    <submittedName>
        <fullName evidence="2">Uncharacterized protein</fullName>
    </submittedName>
</protein>
<feature type="region of interest" description="Disordered" evidence="1">
    <location>
        <begin position="251"/>
        <end position="273"/>
    </location>
</feature>
<proteinExistence type="predicted"/>
<organism evidence="2 3">
    <name type="scientific">Symbiodinium pilosum</name>
    <name type="common">Dinoflagellate</name>
    <dbReference type="NCBI Taxonomy" id="2952"/>
    <lineage>
        <taxon>Eukaryota</taxon>
        <taxon>Sar</taxon>
        <taxon>Alveolata</taxon>
        <taxon>Dinophyceae</taxon>
        <taxon>Suessiales</taxon>
        <taxon>Symbiodiniaceae</taxon>
        <taxon>Symbiodinium</taxon>
    </lineage>
</organism>